<dbReference type="RefSeq" id="XP_006692951.1">
    <property type="nucleotide sequence ID" value="XM_006692888.1"/>
</dbReference>
<sequence length="1823" mass="201417">MGDRSRPFDTPHGSIMKSMQRGLSSPVDVHPSPPRSAPASAASRSATPSPSDGHVEVAHSRPRRFGSRSPSRVRRDTMTPPGRRIDDLARRSSMHRPSSSLQLRNKPIIIDQPSTRTSTPVPAHHDSPDGLDMPGASLPSPDAGSTKRNFLRPLLADVSLYTNPSLGLDPEESTTLEELAHLVRLSKFQERKRANTRIRLQRSLVATALSARLVRCGDMAHLSLVDSFRGDDKKTFAALYNAVIDVRRSCDETRRYALLEPDMELLQPPALVSSESLETPAGSVNGASPSLSAGTPFLNEIPPSARETFLKFLSQIRTNPDYLASRLVSLNSAELAALTNFHQVLEPVESVLPYHSGRIAGRSVSSSASHAHAGSSYGGAGGPGRKERTALERLLSFQRHDALSALIYTCFANSAGPDSAEDKRRTATWANACARLISAATTGGEQTVITVLNVWVSMREWAGRSNMEWYLMKILEDGAFLLDRAEDQYGTRFNVSDWTPKDQIAAEEFYTRAVDELFEIIDDEDATGIPEGLLELGNEILKYLDKKLVDVTRRWLVAKYLFTVWLLGVVIHPEAYGMMAEYHITEYGRQKILKAVAMQAQKYVVDKLQSPGPVSVPPKIKDHIENICSRFKDGGKSAKKPRLLPARSITSLKETAEVHPYLVISPADLVTMVNALFPERRPQSSHSSGFRSAAPSVSGFSAISQPMSVRTVPSSFDNMSVLSTSAESYGSDASTSKEQTLVDEGSPRRSSPPPIPENRPSNYEEDGFQLRIAVQEMAQALGQDVVNGSCHPCAERWAVLFISADGNQLSTNMTYDPDDLEDEETSSNASDTEDEESGPERPELDRDYHQLRDSILKLVQEYEIPQSVDSDGSKQTFSNRASSLKKYRSKNRIITMGSRNPYRQRATSFGSAAGSPPRSDKGKGLDDDIDSRPQLITMLEAAVRQSRAQSDFVSAHLYWRTLQQLNAITSESLRRDGFAALLNIFSRGPRDSIRRSAVAIEEYDAWLVWLKQSQERVDGLIDNMMRRLRALRDKMWYVTDVRNSAPYEDSRNVAAALKTMGTPRRWASFQRIKSHMQRGPASNYIYKTESQVLELLHAEEEQGGPNKLRDEQAEKTARWLDQYQIVNFCQGEERIHRFCLEVDSCVNKLIGESIVDGPVLWSSELYARDRRSFEMSKNTRSRDQDNQSVWDDSISIVSDPSDQRFVSVSRPASLSSRGFRQNWSDSSSRFSSFSRAPTVVSEPLDSQEYFGASSPIHQIDPSATFWSPFQQHHRATSPSAASRAHSPTTSVTNLSGSFHFASHPSHSQQSIGRSGASTTSSTETVHQQRISDEKARFLAELRQTLTSLLLSDLGNLVFARGSETDAWFEGLGQECIDRREAIQRRARKAMAKEKRKSVKSGLKQRFLEKNGSFGDLRLNDAHSEKALSDTQSLGAPEGAAGSHHGSVHGGSVYGNESTATTETISARKKDESRKDSLPDFPFAKAYQRLLKMFCVHPNPYAKLNALYELQHLIIASLNTGSRRARLAWARSRSELGSTSSHTEEHGSGSGARLQSLEERIDNVKERRSHTLLQSPAVGSGQAGRLPAGAGNAETRSIAGFAANTEVVPNVLQALFRDPNLRPKTLFRDLQWISAFVPSSYLDTEKGKAFWDAGLAALVLKQEVCRTMVEVADEIVKNYTQSRSASSNRPAKMWTITAKEGDPTAQRELAIFYLSNPELVPRTTLPLSKPRDIFKRQLMEKYGGGNSGGSGSRHHRSSDYHHFGADVMGLGGAGGASGEDSGSGDIKRDPALMCIAFHWMEAAEKGGDEVARNFMAQQLGGLLG</sequence>
<dbReference type="PANTHER" id="PTHR42064">
    <property type="entry name" value="YALI0F28677P"/>
    <property type="match status" value="1"/>
</dbReference>
<dbReference type="EMBL" id="GL988041">
    <property type="protein sequence ID" value="EGS20655.1"/>
    <property type="molecule type" value="Genomic_DNA"/>
</dbReference>
<proteinExistence type="predicted"/>
<feature type="compositionally biased region" description="Acidic residues" evidence="1">
    <location>
        <begin position="816"/>
        <end position="837"/>
    </location>
</feature>
<feature type="region of interest" description="Disordered" evidence="1">
    <location>
        <begin position="898"/>
        <end position="927"/>
    </location>
</feature>
<feature type="compositionally biased region" description="Basic and acidic residues" evidence="1">
    <location>
        <begin position="1465"/>
        <end position="1477"/>
    </location>
</feature>
<evidence type="ECO:0000256" key="1">
    <source>
        <dbReference type="SAM" id="MobiDB-lite"/>
    </source>
</evidence>
<dbReference type="KEGG" id="cthr:CTHT_0024910"/>
<feature type="region of interest" description="Disordered" evidence="1">
    <location>
        <begin position="808"/>
        <end position="847"/>
    </location>
</feature>
<feature type="compositionally biased region" description="Polar residues" evidence="1">
    <location>
        <begin position="1454"/>
        <end position="1464"/>
    </location>
</feature>
<accession>G0S5N6</accession>
<dbReference type="Proteomes" id="UP000008066">
    <property type="component" value="Unassembled WGS sequence"/>
</dbReference>
<feature type="compositionally biased region" description="Polar residues" evidence="1">
    <location>
        <begin position="1304"/>
        <end position="1328"/>
    </location>
</feature>
<feature type="region of interest" description="Disordered" evidence="1">
    <location>
        <begin position="1270"/>
        <end position="1328"/>
    </location>
</feature>
<organism evidence="3">
    <name type="scientific">Chaetomium thermophilum (strain DSM 1495 / CBS 144.50 / IMI 039719)</name>
    <name type="common">Thermochaetoides thermophila</name>
    <dbReference type="NCBI Taxonomy" id="759272"/>
    <lineage>
        <taxon>Eukaryota</taxon>
        <taxon>Fungi</taxon>
        <taxon>Dikarya</taxon>
        <taxon>Ascomycota</taxon>
        <taxon>Pezizomycotina</taxon>
        <taxon>Sordariomycetes</taxon>
        <taxon>Sordariomycetidae</taxon>
        <taxon>Sordariales</taxon>
        <taxon>Chaetomiaceae</taxon>
        <taxon>Thermochaetoides</taxon>
    </lineage>
</organism>
<dbReference type="GeneID" id="18256529"/>
<dbReference type="OMA" id="KMWTITA"/>
<feature type="region of interest" description="Disordered" evidence="1">
    <location>
        <begin position="1"/>
        <end position="146"/>
    </location>
</feature>
<evidence type="ECO:0000313" key="2">
    <source>
        <dbReference type="EMBL" id="EGS20655.1"/>
    </source>
</evidence>
<dbReference type="eggNOG" id="ENOG502QVDP">
    <property type="taxonomic scope" value="Eukaryota"/>
</dbReference>
<dbReference type="PANTHER" id="PTHR42064:SF1">
    <property type="entry name" value="YALI0F28677P"/>
    <property type="match status" value="1"/>
</dbReference>
<feature type="compositionally biased region" description="Low complexity" evidence="1">
    <location>
        <begin position="37"/>
        <end position="51"/>
    </location>
</feature>
<reference evidence="2 3" key="1">
    <citation type="journal article" date="2011" name="Cell">
        <title>Insight into structure and assembly of the nuclear pore complex by utilizing the genome of a eukaryotic thermophile.</title>
        <authorList>
            <person name="Amlacher S."/>
            <person name="Sarges P."/>
            <person name="Flemming D."/>
            <person name="van Noort V."/>
            <person name="Kunze R."/>
            <person name="Devos D.P."/>
            <person name="Arumugam M."/>
            <person name="Bork P."/>
            <person name="Hurt E."/>
        </authorList>
    </citation>
    <scope>NUCLEOTIDE SEQUENCE [LARGE SCALE GENOMIC DNA]</scope>
    <source>
        <strain evidence="3">DSM 1495 / CBS 144.50 / IMI 039719</strain>
    </source>
</reference>
<feature type="region of interest" description="Disordered" evidence="1">
    <location>
        <begin position="1532"/>
        <end position="1554"/>
    </location>
</feature>
<evidence type="ECO:0000313" key="3">
    <source>
        <dbReference type="Proteomes" id="UP000008066"/>
    </source>
</evidence>
<feature type="region of interest" description="Disordered" evidence="1">
    <location>
        <begin position="1425"/>
        <end position="1477"/>
    </location>
</feature>
<feature type="region of interest" description="Disordered" evidence="1">
    <location>
        <begin position="365"/>
        <end position="385"/>
    </location>
</feature>
<protein>
    <submittedName>
        <fullName evidence="2">Uncharacterized protein</fullName>
    </submittedName>
</protein>
<dbReference type="OrthoDB" id="3548913at2759"/>
<feature type="compositionally biased region" description="Low complexity" evidence="1">
    <location>
        <begin position="365"/>
        <end position="375"/>
    </location>
</feature>
<gene>
    <name evidence="2" type="ORF">CTHT_0024910</name>
</gene>
<dbReference type="STRING" id="759272.G0S5N6"/>
<keyword evidence="3" id="KW-1185">Reference proteome</keyword>
<feature type="compositionally biased region" description="Basic and acidic residues" evidence="1">
    <location>
        <begin position="73"/>
        <end position="90"/>
    </location>
</feature>
<feature type="compositionally biased region" description="Polar residues" evidence="1">
    <location>
        <begin position="727"/>
        <end position="739"/>
    </location>
</feature>
<name>G0S5N6_CHATD</name>
<feature type="compositionally biased region" description="Basic and acidic residues" evidence="1">
    <location>
        <begin position="838"/>
        <end position="847"/>
    </location>
</feature>
<dbReference type="HOGENOM" id="CLU_001347_0_0_1"/>
<feature type="compositionally biased region" description="Polar residues" evidence="1">
    <location>
        <begin position="1270"/>
        <end position="1296"/>
    </location>
</feature>
<feature type="region of interest" description="Disordered" evidence="1">
    <location>
        <begin position="727"/>
        <end position="763"/>
    </location>
</feature>